<evidence type="ECO:0000256" key="2">
    <source>
        <dbReference type="ARBA" id="ARBA00022737"/>
    </source>
</evidence>
<dbReference type="InterPro" id="IPR001611">
    <property type="entry name" value="Leu-rich_rpt"/>
</dbReference>
<dbReference type="SMART" id="SM00369">
    <property type="entry name" value="LRR_TYP"/>
    <property type="match status" value="4"/>
</dbReference>
<dbReference type="SUPFAM" id="SSF52058">
    <property type="entry name" value="L domain-like"/>
    <property type="match status" value="1"/>
</dbReference>
<evidence type="ECO:0008006" key="5">
    <source>
        <dbReference type="Google" id="ProtNLM"/>
    </source>
</evidence>
<evidence type="ECO:0000256" key="1">
    <source>
        <dbReference type="ARBA" id="ARBA00022614"/>
    </source>
</evidence>
<dbReference type="InterPro" id="IPR006311">
    <property type="entry name" value="TAT_signal"/>
</dbReference>
<evidence type="ECO:0000313" key="4">
    <source>
        <dbReference type="Proteomes" id="UP000257080"/>
    </source>
</evidence>
<evidence type="ECO:0000313" key="3">
    <source>
        <dbReference type="EMBL" id="RFA24914.1"/>
    </source>
</evidence>
<dbReference type="AlphaFoldDB" id="A0A3E0W654"/>
<dbReference type="PROSITE" id="PS51318">
    <property type="entry name" value="TAT"/>
    <property type="match status" value="1"/>
</dbReference>
<proteinExistence type="predicted"/>
<keyword evidence="2" id="KW-0677">Repeat</keyword>
<name>A0A3E0W654_9MICO</name>
<dbReference type="OrthoDB" id="614750at2"/>
<sequence length="603" mass="61372">MSPRVTLSRRRRLAAAATSLVLAGIAVFGAVTPAVAASPVVPFADAKLKACVLATLGLPGPDVTLADLQGIVGLDCSGAGITDVTPLAQATALTSLDLSSNSIAVLPSLSKLKALVELDLSQNELADLGSLAGLSALENLDAGYNRIQGISVLRSLFSLQTLRVPYNSIGSVGDLSTLNDLDFLDLSHNSIASAPSFTPGAVLRELNLSFNLLSDIQFTSRLSTVTLLNLSYNRVTGAVPLGSSAATVNLENQSVQLSPIAVDVPQALPVVRNARLDPVAVQLSALSQANGRADAGGFTWRSDGVGQLIWADTDTRPGGNVISFSGHFTQTVTRGGLTAPTPTVSGTPRLGETLTASAGAWGPAPVALAYQWRSNGFDIGGATASSYVIAPGDLGKTMSVAVTGSKASYAVTMVSAATAAVTARALTATPVPTIAGTAKVGSTLNALTGTWSPAPVALTYQWMRGRAPIAGATNKTYAVTNADAEQVLTVSVTGAKSGYTSVTKTSAPTATVTGGTISPVVPKIGGALAPGKTLTAVTGDWTPAPITYHYQWKRNGVEITGASQATYLVTSADLGTKVTVTVEGSRSGYATVVRTSAPALSPK</sequence>
<dbReference type="Gene3D" id="2.60.40.2700">
    <property type="match status" value="3"/>
</dbReference>
<accession>A0A3E0W654</accession>
<dbReference type="PANTHER" id="PTHR46652">
    <property type="entry name" value="LEUCINE-RICH REPEAT AND IQ DOMAIN-CONTAINING PROTEIN 1-RELATED"/>
    <property type="match status" value="1"/>
</dbReference>
<dbReference type="PRINTS" id="PR00019">
    <property type="entry name" value="LEURICHRPT"/>
</dbReference>
<protein>
    <recommendedName>
        <fullName evidence="5">Ig-like domain-containing protein</fullName>
    </recommendedName>
</protein>
<dbReference type="Gene3D" id="3.80.10.10">
    <property type="entry name" value="Ribonuclease Inhibitor"/>
    <property type="match status" value="1"/>
</dbReference>
<comment type="caution">
    <text evidence="3">The sequence shown here is derived from an EMBL/GenBank/DDBJ whole genome shotgun (WGS) entry which is preliminary data.</text>
</comment>
<dbReference type="SMART" id="SM00365">
    <property type="entry name" value="LRR_SD22"/>
    <property type="match status" value="4"/>
</dbReference>
<dbReference type="InterPro" id="IPR032675">
    <property type="entry name" value="LRR_dom_sf"/>
</dbReference>
<organism evidence="3 4">
    <name type="scientific">Subtercola boreus</name>
    <dbReference type="NCBI Taxonomy" id="120213"/>
    <lineage>
        <taxon>Bacteria</taxon>
        <taxon>Bacillati</taxon>
        <taxon>Actinomycetota</taxon>
        <taxon>Actinomycetes</taxon>
        <taxon>Micrococcales</taxon>
        <taxon>Microbacteriaceae</taxon>
        <taxon>Subtercola</taxon>
    </lineage>
</organism>
<dbReference type="Pfam" id="PF13855">
    <property type="entry name" value="LRR_8"/>
    <property type="match status" value="1"/>
</dbReference>
<dbReference type="PANTHER" id="PTHR46652:SF3">
    <property type="entry name" value="LEUCINE-RICH REPEAT-CONTAINING PROTEIN 9"/>
    <property type="match status" value="1"/>
</dbReference>
<gene>
    <name evidence="3" type="ORF">B7R25_15240</name>
</gene>
<dbReference type="InterPro" id="IPR003591">
    <property type="entry name" value="Leu-rich_rpt_typical-subtyp"/>
</dbReference>
<dbReference type="EMBL" id="NBXE01000035">
    <property type="protein sequence ID" value="RFA24914.1"/>
    <property type="molecule type" value="Genomic_DNA"/>
</dbReference>
<dbReference type="PROSITE" id="PS51450">
    <property type="entry name" value="LRR"/>
    <property type="match status" value="5"/>
</dbReference>
<dbReference type="Proteomes" id="UP000257080">
    <property type="component" value="Unassembled WGS sequence"/>
</dbReference>
<dbReference type="RefSeq" id="WP_116419817.1">
    <property type="nucleotide sequence ID" value="NZ_NBXC01000030.1"/>
</dbReference>
<dbReference type="InterPro" id="IPR050836">
    <property type="entry name" value="SDS22/Internalin_LRR"/>
</dbReference>
<keyword evidence="1" id="KW-0433">Leucine-rich repeat</keyword>
<reference evidence="3 4" key="1">
    <citation type="submission" date="2017-04" db="EMBL/GenBank/DDBJ databases">
        <title>Comparative genome analysis of Subtercola boreus.</title>
        <authorList>
            <person name="Cho Y.-J."/>
            <person name="Cho A."/>
            <person name="Kim O.-S."/>
            <person name="Lee J.-I."/>
        </authorList>
    </citation>
    <scope>NUCLEOTIDE SEQUENCE [LARGE SCALE GENOMIC DNA]</scope>
    <source>
        <strain evidence="3 4">P28004</strain>
    </source>
</reference>